<evidence type="ECO:0000313" key="1">
    <source>
        <dbReference type="EMBL" id="MDY4301212.1"/>
    </source>
</evidence>
<name>A0ABU5FLN6_9PSED</name>
<evidence type="ECO:0000313" key="2">
    <source>
        <dbReference type="Proteomes" id="UP001277967"/>
    </source>
</evidence>
<dbReference type="PANTHER" id="PTHR37285:SF5">
    <property type="entry name" value="SPORE WALL MATURATION PROTEIN DIT1"/>
    <property type="match status" value="1"/>
</dbReference>
<organism evidence="1 2">
    <name type="scientific">Pseudomonas salmasensis</name>
    <dbReference type="NCBI Taxonomy" id="2745514"/>
    <lineage>
        <taxon>Bacteria</taxon>
        <taxon>Pseudomonadati</taxon>
        <taxon>Pseudomonadota</taxon>
        <taxon>Gammaproteobacteria</taxon>
        <taxon>Pseudomonadales</taxon>
        <taxon>Pseudomonadaceae</taxon>
        <taxon>Pseudomonas</taxon>
    </lineage>
</organism>
<dbReference type="Pfam" id="PF05141">
    <property type="entry name" value="DIT1_PvcA"/>
    <property type="match status" value="1"/>
</dbReference>
<dbReference type="Gene3D" id="3.30.60.140">
    <property type="match status" value="1"/>
</dbReference>
<dbReference type="InterPro" id="IPR007817">
    <property type="entry name" value="Isocyanide_synthase_DIT1"/>
</dbReference>
<accession>A0ABU5FLN6</accession>
<dbReference type="EMBL" id="JAXGGE010000001">
    <property type="protein sequence ID" value="MDY4301212.1"/>
    <property type="molecule type" value="Genomic_DNA"/>
</dbReference>
<comment type="caution">
    <text evidence="1">The sequence shown here is derived from an EMBL/GenBank/DDBJ whole genome shotgun (WGS) entry which is preliminary data.</text>
</comment>
<dbReference type="PIRSF" id="PIRSF037196">
    <property type="entry name" value="Pyoverdine_chromoph_PvcA"/>
    <property type="match status" value="1"/>
</dbReference>
<protein>
    <submittedName>
        <fullName evidence="1">Isocyanide synthase family protein</fullName>
    </submittedName>
</protein>
<proteinExistence type="predicted"/>
<sequence>MNMTTATQALNILNAILHIRRVDEKAAPSAAPGSEIQQIQAIQLPRIQRFVEAGEPIEFVLPAFPAKSPNPNKVLGRLPDLAERISLQSLDKLCADVKRLYAPGARLTICSDGRVFGDVIGVNDTDITEYQSKISQIIKQKHADHLKLYNLEDCKLLTAPENDFDRLRQVMIEGYAESLKAIKRKLMSSNEGIELYCAISRFMFEDNLMPDYIGSRRALQKKAKSMAVEVIQRSWAWGDLLAQQFPDAIRLSIHPQAPSSLKIGVHMMPAQNAWITPWHGVAVDMGDRVELMNRKSAELCGGRLVIQDGQPSHYVVEPGQLADAPIAQAV</sequence>
<dbReference type="RefSeq" id="WP_320747742.1">
    <property type="nucleotide sequence ID" value="NZ_JAXGGE010000001.1"/>
</dbReference>
<keyword evidence="2" id="KW-1185">Reference proteome</keyword>
<dbReference type="Proteomes" id="UP001277967">
    <property type="component" value="Unassembled WGS sequence"/>
</dbReference>
<gene>
    <name evidence="1" type="ORF">SO486_14620</name>
</gene>
<dbReference type="InterPro" id="IPR017133">
    <property type="entry name" value="PvcA"/>
</dbReference>
<dbReference type="PANTHER" id="PTHR37285">
    <property type="entry name" value="SPORE WALL MATURATION PROTEIN DIT1"/>
    <property type="match status" value="1"/>
</dbReference>
<reference evidence="1 2" key="1">
    <citation type="submission" date="2023-11" db="EMBL/GenBank/DDBJ databases">
        <title>Genome sequence of Pseudomonas salmasensis Strain SLU99.</title>
        <authorList>
            <person name="Ghadamgahi F."/>
            <person name="Kalyandurg P.B."/>
            <person name="Catara V."/>
            <person name="Vetukuri R."/>
            <person name="Ghosh S."/>
        </authorList>
    </citation>
    <scope>NUCLEOTIDE SEQUENCE [LARGE SCALE GENOMIC DNA]</scope>
    <source>
        <strain evidence="1 2">SLU99</strain>
    </source>
</reference>